<dbReference type="PANTHER" id="PTHR21021:SF15">
    <property type="entry name" value="FREE METHIONINE-R-SULFOXIDE REDUCTASE"/>
    <property type="match status" value="1"/>
</dbReference>
<dbReference type="Gene3D" id="3.30.450.40">
    <property type="match status" value="1"/>
</dbReference>
<dbReference type="InterPro" id="IPR003018">
    <property type="entry name" value="GAF"/>
</dbReference>
<accession>A0ABS2FR29</accession>
<evidence type="ECO:0000259" key="2">
    <source>
        <dbReference type="Pfam" id="PF01590"/>
    </source>
</evidence>
<sequence length="157" mass="17586">MIDMRYIYEQCQSILDPALPWISNVSNILAILYHEISDLNWVGVYFTDPQKQLCFLGPFQGKVACTKIPYGKGVVGTCAQQKKTLVVNDVHAFPGHIACDSASRSEIVIPLYKDENIIGVLDIDSPLLTRFQIPEESVLQKTADLISELLSRADCLW</sequence>
<evidence type="ECO:0000256" key="1">
    <source>
        <dbReference type="ARBA" id="ARBA00038454"/>
    </source>
</evidence>
<proteinExistence type="inferred from homology"/>
<dbReference type="SUPFAM" id="SSF55781">
    <property type="entry name" value="GAF domain-like"/>
    <property type="match status" value="1"/>
</dbReference>
<gene>
    <name evidence="3" type="ORF">H5982_08710</name>
</gene>
<keyword evidence="4" id="KW-1185">Reference proteome</keyword>
<organism evidence="3 4">
    <name type="scientific">Faecalicoccus acidiformans</name>
    <dbReference type="NCBI Taxonomy" id="915173"/>
    <lineage>
        <taxon>Bacteria</taxon>
        <taxon>Bacillati</taxon>
        <taxon>Bacillota</taxon>
        <taxon>Erysipelotrichia</taxon>
        <taxon>Erysipelotrichales</taxon>
        <taxon>Erysipelotrichaceae</taxon>
        <taxon>Faecalicoccus</taxon>
    </lineage>
</organism>
<feature type="domain" description="GAF" evidence="2">
    <location>
        <begin position="28"/>
        <end position="147"/>
    </location>
</feature>
<comment type="similarity">
    <text evidence="1">Belongs to the free Met sulfoxide reductase family.</text>
</comment>
<evidence type="ECO:0000313" key="3">
    <source>
        <dbReference type="EMBL" id="MBM6832164.1"/>
    </source>
</evidence>
<protein>
    <submittedName>
        <fullName evidence="3">GAF domain-containing protein</fullName>
    </submittedName>
</protein>
<dbReference type="InterPro" id="IPR000614">
    <property type="entry name" value="FRMsr_CS"/>
</dbReference>
<dbReference type="PANTHER" id="PTHR21021">
    <property type="entry name" value="GAF/PUTATIVE CYTOSKELETAL PROTEIN"/>
    <property type="match status" value="1"/>
</dbReference>
<evidence type="ECO:0000313" key="4">
    <source>
        <dbReference type="Proteomes" id="UP000775500"/>
    </source>
</evidence>
<dbReference type="Pfam" id="PF01590">
    <property type="entry name" value="GAF"/>
    <property type="match status" value="1"/>
</dbReference>
<reference evidence="3 4" key="1">
    <citation type="journal article" date="2021" name="Sci. Rep.">
        <title>The distribution of antibiotic resistance genes in chicken gut microbiota commensals.</title>
        <authorList>
            <person name="Juricova H."/>
            <person name="Matiasovicova J."/>
            <person name="Kubasova T."/>
            <person name="Cejkova D."/>
            <person name="Rychlik I."/>
        </authorList>
    </citation>
    <scope>NUCLEOTIDE SEQUENCE [LARGE SCALE GENOMIC DNA]</scope>
    <source>
        <strain evidence="3 4">An423</strain>
    </source>
</reference>
<comment type="caution">
    <text evidence="3">The sequence shown here is derived from an EMBL/GenBank/DDBJ whole genome shotgun (WGS) entry which is preliminary data.</text>
</comment>
<name>A0ABS2FR29_9FIRM</name>
<dbReference type="Proteomes" id="UP000775500">
    <property type="component" value="Unassembled WGS sequence"/>
</dbReference>
<dbReference type="InterPro" id="IPR051330">
    <property type="entry name" value="Phosphatase_reg/MetRdx"/>
</dbReference>
<dbReference type="InterPro" id="IPR029016">
    <property type="entry name" value="GAF-like_dom_sf"/>
</dbReference>
<dbReference type="PROSITE" id="PS01320">
    <property type="entry name" value="UPF0067"/>
    <property type="match status" value="1"/>
</dbReference>
<dbReference type="EMBL" id="JACJLU010000013">
    <property type="protein sequence ID" value="MBM6832164.1"/>
    <property type="molecule type" value="Genomic_DNA"/>
</dbReference>